<dbReference type="GO" id="GO:0016757">
    <property type="term" value="F:glycosyltransferase activity"/>
    <property type="evidence" value="ECO:0007669"/>
    <property type="project" value="InterPro"/>
</dbReference>
<evidence type="ECO:0000313" key="2">
    <source>
        <dbReference type="EMBL" id="GAI75541.1"/>
    </source>
</evidence>
<dbReference type="EMBL" id="BARW01014426">
    <property type="protein sequence ID" value="GAI75541.1"/>
    <property type="molecule type" value="Genomic_DNA"/>
</dbReference>
<feature type="non-terminal residue" evidence="2">
    <location>
        <position position="306"/>
    </location>
</feature>
<dbReference type="AlphaFoldDB" id="X1S8X4"/>
<protein>
    <recommendedName>
        <fullName evidence="1">Glycosyl transferase family 1 domain-containing protein</fullName>
    </recommendedName>
</protein>
<dbReference type="InterPro" id="IPR001296">
    <property type="entry name" value="Glyco_trans_1"/>
</dbReference>
<accession>X1S8X4</accession>
<dbReference type="InterPro" id="IPR050194">
    <property type="entry name" value="Glycosyltransferase_grp1"/>
</dbReference>
<comment type="caution">
    <text evidence="2">The sequence shown here is derived from an EMBL/GenBank/DDBJ whole genome shotgun (WGS) entry which is preliminary data.</text>
</comment>
<dbReference type="SUPFAM" id="SSF53756">
    <property type="entry name" value="UDP-Glycosyltransferase/glycogen phosphorylase"/>
    <property type="match status" value="1"/>
</dbReference>
<feature type="domain" description="Glycosyl transferase family 1" evidence="1">
    <location>
        <begin position="150"/>
        <end position="304"/>
    </location>
</feature>
<dbReference type="PANTHER" id="PTHR45947">
    <property type="entry name" value="SULFOQUINOVOSYL TRANSFERASE SQD2"/>
    <property type="match status" value="1"/>
</dbReference>
<sequence>RLNQLQRWRDLGEMSVISHQIADEIDAEGYDIVFANTCTFTSIPSLLQFLRTPSVFYLHEPFGRTYVRQVERPYRKSNRIRKLLDGIDPLIWLYNRRLDTIQYKSVWNTKTLLANSLFTQKQMKIAFNVETSVSHYGVDTDGFYPMPNVSKKNYLLSVGELTPRKGFDFLVESLAQLPPAQRLELRLACNWVDCFERDYVQNLASQRGVELKILTNLNTKELCLQYNQAQLCIYSPVLEPFGLVPLESMACGTPVVGVREGGVRETVVDGHTGLLTSRDPAEFAAAIVRLLDNPSLAAQMGRQGSA</sequence>
<dbReference type="Pfam" id="PF00534">
    <property type="entry name" value="Glycos_transf_1"/>
    <property type="match status" value="1"/>
</dbReference>
<dbReference type="CDD" id="cd03801">
    <property type="entry name" value="GT4_PimA-like"/>
    <property type="match status" value="1"/>
</dbReference>
<feature type="non-terminal residue" evidence="2">
    <location>
        <position position="1"/>
    </location>
</feature>
<gene>
    <name evidence="2" type="ORF">S12H4_25570</name>
</gene>
<reference evidence="2" key="1">
    <citation type="journal article" date="2014" name="Front. Microbiol.">
        <title>High frequency of phylogenetically diverse reductive dehalogenase-homologous genes in deep subseafloor sedimentary metagenomes.</title>
        <authorList>
            <person name="Kawai M."/>
            <person name="Futagami T."/>
            <person name="Toyoda A."/>
            <person name="Takaki Y."/>
            <person name="Nishi S."/>
            <person name="Hori S."/>
            <person name="Arai W."/>
            <person name="Tsubouchi T."/>
            <person name="Morono Y."/>
            <person name="Uchiyama I."/>
            <person name="Ito T."/>
            <person name="Fujiyama A."/>
            <person name="Inagaki F."/>
            <person name="Takami H."/>
        </authorList>
    </citation>
    <scope>NUCLEOTIDE SEQUENCE</scope>
    <source>
        <strain evidence="2">Expedition CK06-06</strain>
    </source>
</reference>
<organism evidence="2">
    <name type="scientific">marine sediment metagenome</name>
    <dbReference type="NCBI Taxonomy" id="412755"/>
    <lineage>
        <taxon>unclassified sequences</taxon>
        <taxon>metagenomes</taxon>
        <taxon>ecological metagenomes</taxon>
    </lineage>
</organism>
<evidence type="ECO:0000259" key="1">
    <source>
        <dbReference type="Pfam" id="PF00534"/>
    </source>
</evidence>
<proteinExistence type="predicted"/>
<name>X1S8X4_9ZZZZ</name>
<dbReference type="PANTHER" id="PTHR45947:SF3">
    <property type="entry name" value="SULFOQUINOVOSYL TRANSFERASE SQD2"/>
    <property type="match status" value="1"/>
</dbReference>
<dbReference type="Gene3D" id="3.40.50.2000">
    <property type="entry name" value="Glycogen Phosphorylase B"/>
    <property type="match status" value="2"/>
</dbReference>